<evidence type="ECO:0000256" key="4">
    <source>
        <dbReference type="ARBA" id="ARBA00022737"/>
    </source>
</evidence>
<dbReference type="InterPro" id="IPR046970">
    <property type="entry name" value="TSP/COMP_CC_sf"/>
</dbReference>
<dbReference type="PROSITE" id="PS51234">
    <property type="entry name" value="TSP3"/>
    <property type="match status" value="2"/>
</dbReference>
<dbReference type="Pfam" id="PF11598">
    <property type="entry name" value="COMP"/>
    <property type="match status" value="1"/>
</dbReference>
<proteinExistence type="inferred from homology"/>
<evidence type="ECO:0000259" key="13">
    <source>
        <dbReference type="PROSITE" id="PS50026"/>
    </source>
</evidence>
<dbReference type="SMART" id="SM00181">
    <property type="entry name" value="EGF"/>
    <property type="match status" value="2"/>
</dbReference>
<dbReference type="Pfam" id="PF07645">
    <property type="entry name" value="EGF_CA"/>
    <property type="match status" value="1"/>
</dbReference>
<reference evidence="15" key="2">
    <citation type="submission" date="2025-08" db="UniProtKB">
        <authorList>
            <consortium name="Ensembl"/>
        </authorList>
    </citation>
    <scope>IDENTIFICATION</scope>
</reference>
<dbReference type="Pfam" id="PF02412">
    <property type="entry name" value="TSP_3"/>
    <property type="match status" value="4"/>
</dbReference>
<dbReference type="GeneTree" id="ENSGT00940000162169"/>
<feature type="domain" description="EGF-like" evidence="13">
    <location>
        <begin position="127"/>
        <end position="166"/>
    </location>
</feature>
<dbReference type="InterPro" id="IPR013320">
    <property type="entry name" value="ConA-like_dom_sf"/>
</dbReference>
<dbReference type="CDD" id="cd00054">
    <property type="entry name" value="EGF_CA"/>
    <property type="match status" value="1"/>
</dbReference>
<sequence>MAPAAARLLLLALAALGASGQAQSALGSDLAPQMLRELRETNAALQDVRELLRQQVRGEITFLKNTVMECDACGMQPARTPGLSVRPVLQCAPGLCFPGVACTQTASGARCGPCPEGFTGNGSHCTDVNECETGQHNCVPNSVCINTRGSFQCGPCQPGFVGDQASGCRRREQRLCPDGSPSQCHEKADCVLERDGSRSCVVSAGGGRDVDLDGHRETRRATGRQLRFFVVRDADGDGVGDACDNCPRKSNPDQVRAGGTLRPPPHPTSPARGAPGWSDVDHDFVGDACDSDQDQDGDGHQDSMDNCPAVPNSAQQDSDRDGQGDACDDDDDNDGVPDGRDNCRLVANPGQEDADRDGVGDACQGDFDADKVVDKIDVCPENAQVTLTDFRAFQTVVLDPEGDAQIDPNWVVLNQVGRMEIVQTMNSDPGLAGYTAFNGVDFEGTFHVNTATDDDYAGFIFGYQDSSSFYVVMWKQMEQTYWQANPFRAVAEPGIQLKAVKSSTGPGEQLRNALWHTGDTGSQVRLLWKDPRNVGWKDKTSYRWFLQHRPQVGYIRVRFYEGPELVADSNVILDTTMRGGRLGVFCFSQENIIWANLRYRCNDTIPEDYETQQLRGA</sequence>
<dbReference type="Gene3D" id="1.20.5.10">
    <property type="match status" value="1"/>
</dbReference>
<protein>
    <submittedName>
        <fullName evidence="15">Cartilage oligomeric matrix protein</fullName>
    </submittedName>
</protein>
<evidence type="ECO:0000256" key="9">
    <source>
        <dbReference type="PROSITE-ProRule" id="PRU00076"/>
    </source>
</evidence>
<dbReference type="PANTHER" id="PTHR10199:SF88">
    <property type="entry name" value="CARTILAGE OLIGOMERIC MATRIX PROTEIN"/>
    <property type="match status" value="1"/>
</dbReference>
<reference evidence="15" key="3">
    <citation type="submission" date="2025-09" db="UniProtKB">
        <authorList>
            <consortium name="Ensembl"/>
        </authorList>
    </citation>
    <scope>IDENTIFICATION</scope>
</reference>
<dbReference type="GO" id="GO:0005576">
    <property type="term" value="C:extracellular region"/>
    <property type="evidence" value="ECO:0007669"/>
    <property type="project" value="InterPro"/>
</dbReference>
<keyword evidence="7" id="KW-1015">Disulfide bond</keyword>
<feature type="repeat" description="TSP type-3" evidence="10">
    <location>
        <begin position="352"/>
        <end position="387"/>
    </location>
</feature>
<dbReference type="SUPFAM" id="SSF49899">
    <property type="entry name" value="Concanavalin A-like lectins/glucanases"/>
    <property type="match status" value="1"/>
</dbReference>
<dbReference type="CDD" id="cd16077">
    <property type="entry name" value="TSP-5cc"/>
    <property type="match status" value="1"/>
</dbReference>
<evidence type="ECO:0000313" key="16">
    <source>
        <dbReference type="Proteomes" id="UP000694394"/>
    </source>
</evidence>
<dbReference type="Gene3D" id="4.10.1080.10">
    <property type="entry name" value="TSP type-3 repeat"/>
    <property type="match status" value="2"/>
</dbReference>
<keyword evidence="3 12" id="KW-0732">Signal</keyword>
<dbReference type="GO" id="GO:0007155">
    <property type="term" value="P:cell adhesion"/>
    <property type="evidence" value="ECO:0007669"/>
    <property type="project" value="UniProtKB-KW"/>
</dbReference>
<evidence type="ECO:0000256" key="12">
    <source>
        <dbReference type="SAM" id="SignalP"/>
    </source>
</evidence>
<dbReference type="SUPFAM" id="SSF58006">
    <property type="entry name" value="Assembly domain of cartilage oligomeric matrix protein"/>
    <property type="match status" value="1"/>
</dbReference>
<dbReference type="InterPro" id="IPR028974">
    <property type="entry name" value="TSP_type-3_rpt"/>
</dbReference>
<dbReference type="PROSITE" id="PS01187">
    <property type="entry name" value="EGF_CA"/>
    <property type="match status" value="1"/>
</dbReference>
<feature type="region of interest" description="Disordered" evidence="11">
    <location>
        <begin position="240"/>
        <end position="359"/>
    </location>
</feature>
<dbReference type="Gene3D" id="2.60.120.200">
    <property type="match status" value="1"/>
</dbReference>
<keyword evidence="8" id="KW-0325">Glycoprotein</keyword>
<dbReference type="InterPro" id="IPR039081">
    <property type="entry name" value="TSP-5_CC"/>
</dbReference>
<keyword evidence="2 9" id="KW-0245">EGF-like domain</keyword>
<dbReference type="InterPro" id="IPR003367">
    <property type="entry name" value="Thrombospondin_3-like_rpt"/>
</dbReference>
<dbReference type="SUPFAM" id="SSF57196">
    <property type="entry name" value="EGF/Laminin"/>
    <property type="match status" value="1"/>
</dbReference>
<dbReference type="AlphaFoldDB" id="A0A8C5VE77"/>
<dbReference type="InterPro" id="IPR000742">
    <property type="entry name" value="EGF"/>
</dbReference>
<dbReference type="SMART" id="SM00179">
    <property type="entry name" value="EGF_CA"/>
    <property type="match status" value="2"/>
</dbReference>
<reference evidence="15" key="1">
    <citation type="submission" date="2016-12" db="EMBL/GenBank/DDBJ databases">
        <title>Mouse lemur reference genome and diversity panel.</title>
        <authorList>
            <person name="Harris R."/>
            <person name="Larsen P."/>
            <person name="Liu Y."/>
            <person name="Hughes D.S."/>
            <person name="Murali S."/>
            <person name="Raveendran M."/>
            <person name="Korchina V."/>
            <person name="Wang M."/>
            <person name="Jhangiani S."/>
            <person name="Bandaranaike D."/>
            <person name="Bellair M."/>
            <person name="Blankenburg K."/>
            <person name="Chao H."/>
            <person name="Dahdouli M."/>
            <person name="Dinh H."/>
            <person name="Doddapaneni H."/>
            <person name="English A."/>
            <person name="Firestine M."/>
            <person name="Gnanaolivu R."/>
            <person name="Gross S."/>
            <person name="Hernandez B."/>
            <person name="Javaid M."/>
            <person name="Jayaseelan J."/>
            <person name="Jones J."/>
            <person name="Khan Z."/>
            <person name="Kovar C."/>
            <person name="Kurapati P."/>
            <person name="Le B."/>
            <person name="Lee S."/>
            <person name="Li M."/>
            <person name="Mathew T."/>
            <person name="Narasimhan A."/>
            <person name="Ngo D."/>
            <person name="Nguyen L."/>
            <person name="Okwuonu G."/>
            <person name="Ongeri F."/>
            <person name="Osuji N."/>
            <person name="Pu L.-L."/>
            <person name="Puazo M."/>
            <person name="Quiroz J."/>
            <person name="Raj R."/>
            <person name="Rajbhandari K."/>
            <person name="Reid J.G."/>
            <person name="Santibanez J."/>
            <person name="Sexton D."/>
            <person name="Skinner E."/>
            <person name="Vee V."/>
            <person name="Weissenberger G."/>
            <person name="Wu Y."/>
            <person name="Xin Y."/>
            <person name="Han Y."/>
            <person name="Campbell C."/>
            <person name="Brown A."/>
            <person name="Sullivan B."/>
            <person name="Shelton J."/>
            <person name="Brown S."/>
            <person name="Dudchenko O."/>
            <person name="Machol I."/>
            <person name="Durand N."/>
            <person name="Shamim M."/>
            <person name="Lieberman A."/>
            <person name="Muzny D.M."/>
            <person name="Richards S."/>
            <person name="Yoder A."/>
            <person name="Worley K.C."/>
            <person name="Rogers J."/>
            <person name="Gibbs R.A."/>
        </authorList>
    </citation>
    <scope>NUCLEOTIDE SEQUENCE [LARGE SCALE GENOMIC DNA]</scope>
</reference>
<dbReference type="SUPFAM" id="SSF103647">
    <property type="entry name" value="TSP type-3 repeat"/>
    <property type="match status" value="1"/>
</dbReference>
<dbReference type="FunFam" id="4.10.1080.10:FF:000001">
    <property type="entry name" value="Thrombospondin 3"/>
    <property type="match status" value="1"/>
</dbReference>
<dbReference type="Gene3D" id="2.10.25.10">
    <property type="entry name" value="Laminin"/>
    <property type="match status" value="2"/>
</dbReference>
<evidence type="ECO:0000256" key="7">
    <source>
        <dbReference type="ARBA" id="ARBA00023157"/>
    </source>
</evidence>
<feature type="repeat" description="TSP type-3" evidence="10">
    <location>
        <begin position="316"/>
        <end position="351"/>
    </location>
</feature>
<evidence type="ECO:0000256" key="5">
    <source>
        <dbReference type="ARBA" id="ARBA00022837"/>
    </source>
</evidence>
<dbReference type="Proteomes" id="UP000694394">
    <property type="component" value="Chromosome 24"/>
</dbReference>
<feature type="chain" id="PRO_5034538968" evidence="12">
    <location>
        <begin position="25"/>
        <end position="617"/>
    </location>
</feature>
<feature type="domain" description="TSP C-terminal" evidence="14">
    <location>
        <begin position="391"/>
        <end position="606"/>
    </location>
</feature>
<dbReference type="FunFam" id="2.60.120.200:FF:000002">
    <property type="entry name" value="Thrombospondin 3"/>
    <property type="match status" value="1"/>
</dbReference>
<keyword evidence="5 10" id="KW-0106">Calcium</keyword>
<feature type="compositionally biased region" description="Acidic residues" evidence="11">
    <location>
        <begin position="326"/>
        <end position="335"/>
    </location>
</feature>
<keyword evidence="6" id="KW-0130">Cell adhesion</keyword>
<dbReference type="PROSITE" id="PS50026">
    <property type="entry name" value="EGF_3"/>
    <property type="match status" value="1"/>
</dbReference>
<dbReference type="InterPro" id="IPR001881">
    <property type="entry name" value="EGF-like_Ca-bd_dom"/>
</dbReference>
<evidence type="ECO:0000256" key="6">
    <source>
        <dbReference type="ARBA" id="ARBA00022889"/>
    </source>
</evidence>
<feature type="signal peptide" evidence="12">
    <location>
        <begin position="1"/>
        <end position="24"/>
    </location>
</feature>
<dbReference type="Ensembl" id="ENSMICT00000046892.2">
    <property type="protein sequence ID" value="ENSMICP00000020852.2"/>
    <property type="gene ID" value="ENSMICG00000028923.2"/>
</dbReference>
<dbReference type="PANTHER" id="PTHR10199">
    <property type="entry name" value="THROMBOSPONDIN"/>
    <property type="match status" value="1"/>
</dbReference>
<evidence type="ECO:0000256" key="11">
    <source>
        <dbReference type="SAM" id="MobiDB-lite"/>
    </source>
</evidence>
<dbReference type="GO" id="GO:0008201">
    <property type="term" value="F:heparin binding"/>
    <property type="evidence" value="ECO:0007669"/>
    <property type="project" value="UniProtKB-ARBA"/>
</dbReference>
<evidence type="ECO:0000256" key="2">
    <source>
        <dbReference type="ARBA" id="ARBA00022536"/>
    </source>
</evidence>
<dbReference type="FunFam" id="2.10.25.10:FF:000346">
    <property type="entry name" value="Cartilage oligomeric matrix protein"/>
    <property type="match status" value="1"/>
</dbReference>
<keyword evidence="4" id="KW-0677">Repeat</keyword>
<dbReference type="InterPro" id="IPR049883">
    <property type="entry name" value="NOTCH1_EGF-like"/>
</dbReference>
<accession>A0A8C5VE77</accession>
<organism evidence="15 16">
    <name type="scientific">Microcebus murinus</name>
    <name type="common">Gray mouse lemur</name>
    <name type="synonym">Lemur murinus</name>
    <dbReference type="NCBI Taxonomy" id="30608"/>
    <lineage>
        <taxon>Eukaryota</taxon>
        <taxon>Metazoa</taxon>
        <taxon>Chordata</taxon>
        <taxon>Craniata</taxon>
        <taxon>Vertebrata</taxon>
        <taxon>Euteleostomi</taxon>
        <taxon>Mammalia</taxon>
        <taxon>Eutheria</taxon>
        <taxon>Euarchontoglires</taxon>
        <taxon>Primates</taxon>
        <taxon>Strepsirrhini</taxon>
        <taxon>Lemuriformes</taxon>
        <taxon>Cheirogaleidae</taxon>
        <taxon>Microcebus</taxon>
    </lineage>
</organism>
<comment type="similarity">
    <text evidence="1">Belongs to the thrombospondin family.</text>
</comment>
<dbReference type="InterPro" id="IPR017897">
    <property type="entry name" value="Thrombospondin_3_rpt"/>
</dbReference>
<dbReference type="InterPro" id="IPR024665">
    <property type="entry name" value="TSP/COMP_CC"/>
</dbReference>
<dbReference type="InterPro" id="IPR018097">
    <property type="entry name" value="EGF_Ca-bd_CS"/>
</dbReference>
<name>A0A8C5VE77_MICMU</name>
<evidence type="ECO:0000259" key="14">
    <source>
        <dbReference type="PROSITE" id="PS51236"/>
    </source>
</evidence>
<keyword evidence="16" id="KW-1185">Reference proteome</keyword>
<comment type="caution">
    <text evidence="9">Lacks conserved residue(s) required for the propagation of feature annotation.</text>
</comment>
<evidence type="ECO:0000256" key="10">
    <source>
        <dbReference type="PROSITE-ProRule" id="PRU00634"/>
    </source>
</evidence>
<dbReference type="PROSITE" id="PS51236">
    <property type="entry name" value="TSP_CTER"/>
    <property type="match status" value="1"/>
</dbReference>
<dbReference type="EMBL" id="ABDC03027580">
    <property type="status" value="NOT_ANNOTATED_CDS"/>
    <property type="molecule type" value="Genomic_DNA"/>
</dbReference>
<evidence type="ECO:0000256" key="1">
    <source>
        <dbReference type="ARBA" id="ARBA00009456"/>
    </source>
</evidence>
<dbReference type="GO" id="GO:0005509">
    <property type="term" value="F:calcium ion binding"/>
    <property type="evidence" value="ECO:0007669"/>
    <property type="project" value="UniProtKB-UniRule"/>
</dbReference>
<gene>
    <name evidence="15" type="primary">COMP</name>
</gene>
<evidence type="ECO:0000256" key="8">
    <source>
        <dbReference type="ARBA" id="ARBA00023180"/>
    </source>
</evidence>
<evidence type="ECO:0000256" key="3">
    <source>
        <dbReference type="ARBA" id="ARBA00022729"/>
    </source>
</evidence>
<dbReference type="FunFam" id="2.10.25.10:FF:000027">
    <property type="entry name" value="Thrombospondin 3"/>
    <property type="match status" value="1"/>
</dbReference>
<evidence type="ECO:0000313" key="15">
    <source>
        <dbReference type="Ensembl" id="ENSMICP00000020852.2"/>
    </source>
</evidence>
<dbReference type="FunFam" id="1.20.5.10:FF:000001">
    <property type="entry name" value="thrombospondin-3 isoform X2"/>
    <property type="match status" value="1"/>
</dbReference>
<dbReference type="InterPro" id="IPR008859">
    <property type="entry name" value="Thrombospondin_C"/>
</dbReference>
<dbReference type="Pfam" id="PF05735">
    <property type="entry name" value="TSP_C"/>
    <property type="match status" value="1"/>
</dbReference>